<organism evidence="1 2">
    <name type="scientific">Avena sativa</name>
    <name type="common">Oat</name>
    <dbReference type="NCBI Taxonomy" id="4498"/>
    <lineage>
        <taxon>Eukaryota</taxon>
        <taxon>Viridiplantae</taxon>
        <taxon>Streptophyta</taxon>
        <taxon>Embryophyta</taxon>
        <taxon>Tracheophyta</taxon>
        <taxon>Spermatophyta</taxon>
        <taxon>Magnoliopsida</taxon>
        <taxon>Liliopsida</taxon>
        <taxon>Poales</taxon>
        <taxon>Poaceae</taxon>
        <taxon>BOP clade</taxon>
        <taxon>Pooideae</taxon>
        <taxon>Poodae</taxon>
        <taxon>Poeae</taxon>
        <taxon>Poeae Chloroplast Group 1 (Aveneae type)</taxon>
        <taxon>Aveninae</taxon>
        <taxon>Avena</taxon>
    </lineage>
</organism>
<sequence>MKPLLKFLQYTRSYFFIDAYPYFAWVANQDTIPLDYALFQSQTSDNFVDPGSKLIYTTLLDQMLDATVAAMHKLGYGDVPLAISETGWPNGGGAGANVDNAATYNRHLALRMTKNPGTPARPWAKIPVFVFSLYNENLKPGAATERYWGMFYPNGTSVYEVDLAGKHYYPPVPPPDDDGNHHQTGKGVWCVVATGKPVNETTVLAGLNYACGKGGSATCAAIQPGGACFEPNTLDAHASYAFNSYWQKFKKTGATCSFNGVAETTTKDPSHGSCKFSTSSDQTVKGKWCVLDSGKPVNETAVEASLNYACGQGGKATCAAIQPGGACFEPNTLDAHASYAFNSYWQKFKKTGATCSFNGLAKETMTDPSHGSCKFPTSSDQTVKGEWCVLRTGKPVNETLVEAGLNYACGKGGPATCAAIQPGGACFEPNTLDSHASYAFNSYWQQFKKTGATCSFNGIAVKTAKDPSHGSCKYPTSPK</sequence>
<keyword evidence="2" id="KW-1185">Reference proteome</keyword>
<name>A0ACD5ZNA1_AVESA</name>
<reference evidence="1" key="1">
    <citation type="submission" date="2021-05" db="EMBL/GenBank/DDBJ databases">
        <authorList>
            <person name="Scholz U."/>
            <person name="Mascher M."/>
            <person name="Fiebig A."/>
        </authorList>
    </citation>
    <scope>NUCLEOTIDE SEQUENCE [LARGE SCALE GENOMIC DNA]</scope>
</reference>
<accession>A0ACD5ZNA1</accession>
<reference evidence="1" key="2">
    <citation type="submission" date="2025-09" db="UniProtKB">
        <authorList>
            <consortium name="EnsemblPlants"/>
        </authorList>
    </citation>
    <scope>IDENTIFICATION</scope>
</reference>
<evidence type="ECO:0000313" key="2">
    <source>
        <dbReference type="Proteomes" id="UP001732700"/>
    </source>
</evidence>
<dbReference type="EnsemblPlants" id="AVESA.00010b.r2.7AG1219290.1">
    <property type="protein sequence ID" value="AVESA.00010b.r2.7AG1219290.1.CDS"/>
    <property type="gene ID" value="AVESA.00010b.r2.7AG1219290"/>
</dbReference>
<dbReference type="Proteomes" id="UP001732700">
    <property type="component" value="Chromosome 7A"/>
</dbReference>
<proteinExistence type="predicted"/>
<evidence type="ECO:0000313" key="1">
    <source>
        <dbReference type="EnsemblPlants" id="AVESA.00010b.r2.7AG1219290.1.CDS"/>
    </source>
</evidence>
<protein>
    <submittedName>
        <fullName evidence="1">Uncharacterized protein</fullName>
    </submittedName>
</protein>